<feature type="compositionally biased region" description="Basic and acidic residues" evidence="1">
    <location>
        <begin position="295"/>
        <end position="313"/>
    </location>
</feature>
<evidence type="ECO:0000259" key="2">
    <source>
        <dbReference type="PROSITE" id="PS50011"/>
    </source>
</evidence>
<dbReference type="GO" id="GO:0005524">
    <property type="term" value="F:ATP binding"/>
    <property type="evidence" value="ECO:0007669"/>
    <property type="project" value="InterPro"/>
</dbReference>
<keyword evidence="4" id="KW-1185">Reference proteome</keyword>
<dbReference type="InterPro" id="IPR011009">
    <property type="entry name" value="Kinase-like_dom_sf"/>
</dbReference>
<evidence type="ECO:0000313" key="3">
    <source>
        <dbReference type="EMBL" id="KAF4622319.1"/>
    </source>
</evidence>
<dbReference type="Gene3D" id="1.10.510.10">
    <property type="entry name" value="Transferase(Phosphotransferase) domain 1"/>
    <property type="match status" value="1"/>
</dbReference>
<dbReference type="InterPro" id="IPR000719">
    <property type="entry name" value="Prot_kinase_dom"/>
</dbReference>
<reference evidence="3 4" key="1">
    <citation type="submission" date="2019-12" db="EMBL/GenBank/DDBJ databases">
        <authorList>
            <person name="Floudas D."/>
            <person name="Bentzer J."/>
            <person name="Ahren D."/>
            <person name="Johansson T."/>
            <person name="Persson P."/>
            <person name="Tunlid A."/>
        </authorList>
    </citation>
    <scope>NUCLEOTIDE SEQUENCE [LARGE SCALE GENOMIC DNA]</scope>
    <source>
        <strain evidence="3 4">CBS 102.39</strain>
    </source>
</reference>
<dbReference type="EMBL" id="JAACJL010000002">
    <property type="protein sequence ID" value="KAF4622319.1"/>
    <property type="molecule type" value="Genomic_DNA"/>
</dbReference>
<dbReference type="Proteomes" id="UP000521872">
    <property type="component" value="Unassembled WGS sequence"/>
</dbReference>
<proteinExistence type="predicted"/>
<accession>A0A8H4VWB4</accession>
<evidence type="ECO:0000313" key="4">
    <source>
        <dbReference type="Proteomes" id="UP000521872"/>
    </source>
</evidence>
<feature type="compositionally biased region" description="Acidic residues" evidence="1">
    <location>
        <begin position="140"/>
        <end position="158"/>
    </location>
</feature>
<feature type="region of interest" description="Disordered" evidence="1">
    <location>
        <begin position="137"/>
        <end position="168"/>
    </location>
</feature>
<comment type="caution">
    <text evidence="3">The sequence shown here is derived from an EMBL/GenBank/DDBJ whole genome shotgun (WGS) entry which is preliminary data.</text>
</comment>
<dbReference type="InterPro" id="IPR040976">
    <property type="entry name" value="Pkinase_fungal"/>
</dbReference>
<evidence type="ECO:0000256" key="1">
    <source>
        <dbReference type="SAM" id="MobiDB-lite"/>
    </source>
</evidence>
<dbReference type="Pfam" id="PF17667">
    <property type="entry name" value="Pkinase_fungal"/>
    <property type="match status" value="1"/>
</dbReference>
<protein>
    <recommendedName>
        <fullName evidence="2">Protein kinase domain-containing protein</fullName>
    </recommendedName>
</protein>
<dbReference type="GO" id="GO:0004672">
    <property type="term" value="F:protein kinase activity"/>
    <property type="evidence" value="ECO:0007669"/>
    <property type="project" value="InterPro"/>
</dbReference>
<name>A0A8H4VWB4_9AGAR</name>
<gene>
    <name evidence="3" type="ORF">D9613_009265</name>
</gene>
<feature type="region of interest" description="Disordered" evidence="1">
    <location>
        <begin position="295"/>
        <end position="345"/>
    </location>
</feature>
<feature type="domain" description="Protein kinase" evidence="2">
    <location>
        <begin position="1"/>
        <end position="284"/>
    </location>
</feature>
<organism evidence="3 4">
    <name type="scientific">Agrocybe pediades</name>
    <dbReference type="NCBI Taxonomy" id="84607"/>
    <lineage>
        <taxon>Eukaryota</taxon>
        <taxon>Fungi</taxon>
        <taxon>Dikarya</taxon>
        <taxon>Basidiomycota</taxon>
        <taxon>Agaricomycotina</taxon>
        <taxon>Agaricomycetes</taxon>
        <taxon>Agaricomycetidae</taxon>
        <taxon>Agaricales</taxon>
        <taxon>Agaricineae</taxon>
        <taxon>Strophariaceae</taxon>
        <taxon>Agrocybe</taxon>
    </lineage>
</organism>
<dbReference type="SUPFAM" id="SSF56112">
    <property type="entry name" value="Protein kinase-like (PK-like)"/>
    <property type="match status" value="1"/>
</dbReference>
<sequence length="345" mass="40014">MERTFTTSGYPVSEVEKKRQYRVVFKEVCTDVGRMQNLGDVMNVLQEVLIPLQLMHCAGWVHRDISSGNVLAYRSNEKQRWQAKLSDLEYAKEFPPTRGRAETKDSKIGTPYFMPHEILKNPYISIPTSVVEQARKELANDDEDSDEMDDDSTEDGSSTEENSPERDLSWHTVVHNPQHDVESLWWLGLWTLTVRVDHSPSRQWAKPIFRDTLNPSDARQAAFVDVILDQLRGCLHPNIRKPFAKRVEKFRERLYESYLLREAENNVLDLNAYRHLYKYANSFFKGIRKGTSKWREQDLKDPQDLEDLHELKRARSMMSNPATTSASREAHISSAQATSSKRRKG</sequence>
<dbReference type="PROSITE" id="PS50011">
    <property type="entry name" value="PROTEIN_KINASE_DOM"/>
    <property type="match status" value="1"/>
</dbReference>
<dbReference type="AlphaFoldDB" id="A0A8H4VWB4"/>
<feature type="compositionally biased region" description="Polar residues" evidence="1">
    <location>
        <begin position="317"/>
        <end position="339"/>
    </location>
</feature>